<dbReference type="AlphaFoldDB" id="A0A261VB42"/>
<name>A0A261VB42_9BORD</name>
<evidence type="ECO:0000259" key="1">
    <source>
        <dbReference type="PROSITE" id="PS50943"/>
    </source>
</evidence>
<keyword evidence="3" id="KW-1185">Reference proteome</keyword>
<dbReference type="CDD" id="cd00093">
    <property type="entry name" value="HTH_XRE"/>
    <property type="match status" value="1"/>
</dbReference>
<dbReference type="InterPro" id="IPR001387">
    <property type="entry name" value="Cro/C1-type_HTH"/>
</dbReference>
<dbReference type="Pfam" id="PF13560">
    <property type="entry name" value="HTH_31"/>
    <property type="match status" value="1"/>
</dbReference>
<evidence type="ECO:0000313" key="2">
    <source>
        <dbReference type="EMBL" id="OZI71376.1"/>
    </source>
</evidence>
<dbReference type="Proteomes" id="UP000216429">
    <property type="component" value="Unassembled WGS sequence"/>
</dbReference>
<proteinExistence type="predicted"/>
<organism evidence="2 3">
    <name type="scientific">Bordetella genomosp. 12</name>
    <dbReference type="NCBI Taxonomy" id="463035"/>
    <lineage>
        <taxon>Bacteria</taxon>
        <taxon>Pseudomonadati</taxon>
        <taxon>Pseudomonadota</taxon>
        <taxon>Betaproteobacteria</taxon>
        <taxon>Burkholderiales</taxon>
        <taxon>Alcaligenaceae</taxon>
        <taxon>Bordetella</taxon>
    </lineage>
</organism>
<dbReference type="Gene3D" id="1.10.260.40">
    <property type="entry name" value="lambda repressor-like DNA-binding domains"/>
    <property type="match status" value="1"/>
</dbReference>
<dbReference type="SMART" id="SM00530">
    <property type="entry name" value="HTH_XRE"/>
    <property type="match status" value="1"/>
</dbReference>
<comment type="caution">
    <text evidence="2">The sequence shown here is derived from an EMBL/GenBank/DDBJ whole genome shotgun (WGS) entry which is preliminary data.</text>
</comment>
<feature type="domain" description="HTH cro/C1-type" evidence="1">
    <location>
        <begin position="10"/>
        <end position="65"/>
    </location>
</feature>
<sequence length="121" mass="13708">MTMSSIGDRLRIARNKRGLTQEALASLVQTPLTQGTIAHIENGRSESSRHIVWIAAALRIRAEWLVTGKGEMFESEWLWPGIPMKTVAELPDHTLEDIGDYIQMKLIKHAKTSNDNRQQED</sequence>
<protein>
    <recommendedName>
        <fullName evidence="1">HTH cro/C1-type domain-containing protein</fullName>
    </recommendedName>
</protein>
<reference evidence="3" key="1">
    <citation type="submission" date="2017-05" db="EMBL/GenBank/DDBJ databases">
        <title>Complete and WGS of Bordetella genogroups.</title>
        <authorList>
            <person name="Spilker T."/>
            <person name="Lipuma J."/>
        </authorList>
    </citation>
    <scope>NUCLEOTIDE SEQUENCE [LARGE SCALE GENOMIC DNA]</scope>
    <source>
        <strain evidence="3">AU6712</strain>
    </source>
</reference>
<dbReference type="InterPro" id="IPR010982">
    <property type="entry name" value="Lambda_DNA-bd_dom_sf"/>
</dbReference>
<dbReference type="GO" id="GO:0003677">
    <property type="term" value="F:DNA binding"/>
    <property type="evidence" value="ECO:0007669"/>
    <property type="project" value="InterPro"/>
</dbReference>
<dbReference type="PROSITE" id="PS50943">
    <property type="entry name" value="HTH_CROC1"/>
    <property type="match status" value="1"/>
</dbReference>
<gene>
    <name evidence="2" type="ORF">CAL22_16200</name>
</gene>
<dbReference type="SUPFAM" id="SSF47413">
    <property type="entry name" value="lambda repressor-like DNA-binding domains"/>
    <property type="match status" value="1"/>
</dbReference>
<evidence type="ECO:0000313" key="3">
    <source>
        <dbReference type="Proteomes" id="UP000216429"/>
    </source>
</evidence>
<dbReference type="EMBL" id="NEVU01000003">
    <property type="protein sequence ID" value="OZI71376.1"/>
    <property type="molecule type" value="Genomic_DNA"/>
</dbReference>
<accession>A0A261VB42</accession>